<name>A0A1G8YNZ9_9HYPH</name>
<dbReference type="EMBL" id="FNEE01000011">
    <property type="protein sequence ID" value="SDK04582.1"/>
    <property type="molecule type" value="Genomic_DNA"/>
</dbReference>
<keyword evidence="2" id="KW-1185">Reference proteome</keyword>
<dbReference type="Proteomes" id="UP000198894">
    <property type="component" value="Unassembled WGS sequence"/>
</dbReference>
<organism evidence="1 2">
    <name type="scientific">Mesorhizobium muleiense</name>
    <dbReference type="NCBI Taxonomy" id="1004279"/>
    <lineage>
        <taxon>Bacteria</taxon>
        <taxon>Pseudomonadati</taxon>
        <taxon>Pseudomonadota</taxon>
        <taxon>Alphaproteobacteria</taxon>
        <taxon>Hyphomicrobiales</taxon>
        <taxon>Phyllobacteriaceae</taxon>
        <taxon>Mesorhizobium</taxon>
    </lineage>
</organism>
<evidence type="ECO:0000313" key="1">
    <source>
        <dbReference type="EMBL" id="SDK04582.1"/>
    </source>
</evidence>
<protein>
    <submittedName>
        <fullName evidence="1">Uncharacterized protein</fullName>
    </submittedName>
</protein>
<proteinExistence type="predicted"/>
<dbReference type="RefSeq" id="WP_164746654.1">
    <property type="nucleotide sequence ID" value="NZ_FNEE01000011.1"/>
</dbReference>
<sequence length="45" mass="4924">MGSIEQALHKVRQAILAAGFSMLEYLKLRADNDLAPIDALIGRRG</sequence>
<evidence type="ECO:0000313" key="2">
    <source>
        <dbReference type="Proteomes" id="UP000198894"/>
    </source>
</evidence>
<dbReference type="AlphaFoldDB" id="A0A1G8YNZ9"/>
<reference evidence="2" key="1">
    <citation type="submission" date="2016-10" db="EMBL/GenBank/DDBJ databases">
        <authorList>
            <person name="Varghese N."/>
            <person name="Submissions S."/>
        </authorList>
    </citation>
    <scope>NUCLEOTIDE SEQUENCE [LARGE SCALE GENOMIC DNA]</scope>
    <source>
        <strain evidence="2">CGMCC 1.11022</strain>
    </source>
</reference>
<gene>
    <name evidence="1" type="ORF">SAMN05428953_11139</name>
</gene>
<accession>A0A1G8YNZ9</accession>